<keyword evidence="3" id="KW-1185">Reference proteome</keyword>
<keyword evidence="1" id="KW-0812">Transmembrane</keyword>
<feature type="transmembrane region" description="Helical" evidence="1">
    <location>
        <begin position="55"/>
        <end position="74"/>
    </location>
</feature>
<dbReference type="EMBL" id="JBHLTN010000007">
    <property type="protein sequence ID" value="MFC0591976.1"/>
    <property type="molecule type" value="Genomic_DNA"/>
</dbReference>
<comment type="caution">
    <text evidence="2">The sequence shown here is derived from an EMBL/GenBank/DDBJ whole genome shotgun (WGS) entry which is preliminary data.</text>
</comment>
<proteinExistence type="predicted"/>
<feature type="transmembrane region" description="Helical" evidence="1">
    <location>
        <begin position="103"/>
        <end position="120"/>
    </location>
</feature>
<reference evidence="2 3" key="1">
    <citation type="submission" date="2024-09" db="EMBL/GenBank/DDBJ databases">
        <authorList>
            <person name="Sun Q."/>
            <person name="Mori K."/>
        </authorList>
    </citation>
    <scope>NUCLEOTIDE SEQUENCE [LARGE SCALE GENOMIC DNA]</scope>
    <source>
        <strain evidence="2 3">NCAIM B.02336</strain>
    </source>
</reference>
<evidence type="ECO:0000256" key="1">
    <source>
        <dbReference type="SAM" id="Phobius"/>
    </source>
</evidence>
<feature type="transmembrane region" description="Helical" evidence="1">
    <location>
        <begin position="132"/>
        <end position="151"/>
    </location>
</feature>
<protein>
    <submittedName>
        <fullName evidence="2">Uncharacterized protein</fullName>
    </submittedName>
</protein>
<evidence type="ECO:0000313" key="3">
    <source>
        <dbReference type="Proteomes" id="UP001589834"/>
    </source>
</evidence>
<dbReference type="Proteomes" id="UP001589834">
    <property type="component" value="Unassembled WGS sequence"/>
</dbReference>
<gene>
    <name evidence="2" type="ORF">ACFFGG_05335</name>
</gene>
<sequence length="154" mass="16990">MTTELEQTQLEIAKLQLEQERHKLAQMQRRQGAVEGLGRGAAAVGGAAAKGGRRVLIWFGKALLVLGAMFALFVSGEFKDAADPAWDFSYRVGFAAGRLSDVAYGWMLLIAAVAAFMPWRSRPGQEIRPRTYLTWALVGFALVLIFIWALSRMS</sequence>
<keyword evidence="1" id="KW-1133">Transmembrane helix</keyword>
<organism evidence="2 3">
    <name type="scientific">Ottowia pentelensis</name>
    <dbReference type="NCBI Taxonomy" id="511108"/>
    <lineage>
        <taxon>Bacteria</taxon>
        <taxon>Pseudomonadati</taxon>
        <taxon>Pseudomonadota</taxon>
        <taxon>Betaproteobacteria</taxon>
        <taxon>Burkholderiales</taxon>
        <taxon>Comamonadaceae</taxon>
        <taxon>Ottowia</taxon>
    </lineage>
</organism>
<name>A0ABV6PQ45_9BURK</name>
<evidence type="ECO:0000313" key="2">
    <source>
        <dbReference type="EMBL" id="MFC0591976.1"/>
    </source>
</evidence>
<dbReference type="RefSeq" id="WP_377480650.1">
    <property type="nucleotide sequence ID" value="NZ_JBHLTN010000007.1"/>
</dbReference>
<accession>A0ABV6PQ45</accession>
<keyword evidence="1" id="KW-0472">Membrane</keyword>